<proteinExistence type="predicted"/>
<feature type="transmembrane region" description="Helical" evidence="1">
    <location>
        <begin position="67"/>
        <end position="88"/>
    </location>
</feature>
<reference evidence="2" key="1">
    <citation type="journal article" date="2020" name="Nature">
        <title>Giant virus diversity and host interactions through global metagenomics.</title>
        <authorList>
            <person name="Schulz F."/>
            <person name="Roux S."/>
            <person name="Paez-Espino D."/>
            <person name="Jungbluth S."/>
            <person name="Walsh D.A."/>
            <person name="Denef V.J."/>
            <person name="McMahon K.D."/>
            <person name="Konstantinidis K.T."/>
            <person name="Eloe-Fadrosh E.A."/>
            <person name="Kyrpides N.C."/>
            <person name="Woyke T."/>
        </authorList>
    </citation>
    <scope>NUCLEOTIDE SEQUENCE</scope>
    <source>
        <strain evidence="2">GVMAG-S-3300013014-136</strain>
    </source>
</reference>
<name>A0A6C0KU71_9ZZZZ</name>
<sequence length="96" mass="11663">MEEEFQKVREEVEKLTGENKSENFLDLTDRKIIYSIIISIIVLTLIFVRPSFLYVKGEKEDERKFSFTRLILYIIILSVIFIVFYEFLERRKFLKT</sequence>
<organism evidence="2">
    <name type="scientific">viral metagenome</name>
    <dbReference type="NCBI Taxonomy" id="1070528"/>
    <lineage>
        <taxon>unclassified sequences</taxon>
        <taxon>metagenomes</taxon>
        <taxon>organismal metagenomes</taxon>
    </lineage>
</organism>
<dbReference type="AlphaFoldDB" id="A0A6C0KU71"/>
<feature type="transmembrane region" description="Helical" evidence="1">
    <location>
        <begin position="32"/>
        <end position="55"/>
    </location>
</feature>
<keyword evidence="1" id="KW-0472">Membrane</keyword>
<keyword evidence="1" id="KW-1133">Transmembrane helix</keyword>
<evidence type="ECO:0000256" key="1">
    <source>
        <dbReference type="SAM" id="Phobius"/>
    </source>
</evidence>
<protein>
    <submittedName>
        <fullName evidence="2">Uncharacterized protein</fullName>
    </submittedName>
</protein>
<evidence type="ECO:0000313" key="2">
    <source>
        <dbReference type="EMBL" id="QHU20004.1"/>
    </source>
</evidence>
<dbReference type="EMBL" id="MN740961">
    <property type="protein sequence ID" value="QHU20004.1"/>
    <property type="molecule type" value="Genomic_DNA"/>
</dbReference>
<accession>A0A6C0KU71</accession>
<keyword evidence="1" id="KW-0812">Transmembrane</keyword>